<evidence type="ECO:0000259" key="6">
    <source>
        <dbReference type="PROSITE" id="PS51005"/>
    </source>
</evidence>
<sequence>MIDGARKTTFGENEWYFFTHTYRKYPNGARPNRAATSGYNIDKPVLTSSGMQKVGLKKVLVFYGGWPPKGVKTNGLLIERKIAFSDSFD</sequence>
<keyword evidence="2" id="KW-0805">Transcription regulation</keyword>
<evidence type="ECO:0000256" key="3">
    <source>
        <dbReference type="ARBA" id="ARBA00023125"/>
    </source>
</evidence>
<name>A0A5K0VNI3_9MAGN</name>
<dbReference type="GO" id="GO:0003677">
    <property type="term" value="F:DNA binding"/>
    <property type="evidence" value="ECO:0007669"/>
    <property type="project" value="UniProtKB-KW"/>
</dbReference>
<reference evidence="7" key="1">
    <citation type="submission" date="2019-09" db="EMBL/GenBank/DDBJ databases">
        <authorList>
            <person name="Zhang L."/>
        </authorList>
    </citation>
    <scope>NUCLEOTIDE SEQUENCE</scope>
</reference>
<comment type="subcellular location">
    <subcellularLocation>
        <location evidence="1">Nucleus</location>
    </subcellularLocation>
</comment>
<keyword evidence="4" id="KW-0804">Transcription</keyword>
<dbReference type="Gramene" id="NC1G0134350.1">
    <property type="protein sequence ID" value="NC1G0134350.1:cds"/>
    <property type="gene ID" value="NC1G0134350"/>
</dbReference>
<dbReference type="GO" id="GO:0006355">
    <property type="term" value="P:regulation of DNA-templated transcription"/>
    <property type="evidence" value="ECO:0007669"/>
    <property type="project" value="InterPro"/>
</dbReference>
<feature type="domain" description="NAC" evidence="6">
    <location>
        <begin position="1"/>
        <end position="89"/>
    </location>
</feature>
<dbReference type="PROSITE" id="PS51005">
    <property type="entry name" value="NAC"/>
    <property type="match status" value="1"/>
</dbReference>
<keyword evidence="5" id="KW-0539">Nucleus</keyword>
<dbReference type="Gene3D" id="2.170.150.80">
    <property type="entry name" value="NAC domain"/>
    <property type="match status" value="1"/>
</dbReference>
<evidence type="ECO:0000256" key="4">
    <source>
        <dbReference type="ARBA" id="ARBA00023163"/>
    </source>
</evidence>
<evidence type="ECO:0000256" key="1">
    <source>
        <dbReference type="ARBA" id="ARBA00004123"/>
    </source>
</evidence>
<proteinExistence type="predicted"/>
<evidence type="ECO:0000256" key="5">
    <source>
        <dbReference type="ARBA" id="ARBA00023242"/>
    </source>
</evidence>
<protein>
    <recommendedName>
        <fullName evidence="6">NAC domain-containing protein</fullName>
    </recommendedName>
</protein>
<evidence type="ECO:0000313" key="7">
    <source>
        <dbReference type="EMBL" id="VVV42366.1"/>
    </source>
</evidence>
<keyword evidence="3" id="KW-0238">DNA-binding</keyword>
<dbReference type="EMBL" id="LR721774">
    <property type="protein sequence ID" value="VVV42366.1"/>
    <property type="molecule type" value="Genomic_DNA"/>
</dbReference>
<dbReference type="PANTHER" id="PTHR31744:SF233">
    <property type="entry name" value="NAC DOMAIN-CONTAINING PROTEIN 72-LIKE"/>
    <property type="match status" value="1"/>
</dbReference>
<dbReference type="PANTHER" id="PTHR31744">
    <property type="entry name" value="PROTEIN CUP-SHAPED COTYLEDON 2-RELATED"/>
    <property type="match status" value="1"/>
</dbReference>
<accession>A0A5K0VNI3</accession>
<evidence type="ECO:0000256" key="2">
    <source>
        <dbReference type="ARBA" id="ARBA00023015"/>
    </source>
</evidence>
<dbReference type="InterPro" id="IPR036093">
    <property type="entry name" value="NAC_dom_sf"/>
</dbReference>
<dbReference type="SUPFAM" id="SSF101941">
    <property type="entry name" value="NAC domain"/>
    <property type="match status" value="1"/>
</dbReference>
<dbReference type="InterPro" id="IPR003441">
    <property type="entry name" value="NAC-dom"/>
</dbReference>
<gene>
    <name evidence="7" type="ORF">NYM_LOCUS2252</name>
</gene>
<organism evidence="7">
    <name type="scientific">Nymphaea colorata</name>
    <name type="common">pocket water lily</name>
    <dbReference type="NCBI Taxonomy" id="210225"/>
    <lineage>
        <taxon>Eukaryota</taxon>
        <taxon>Viridiplantae</taxon>
        <taxon>Streptophyta</taxon>
        <taxon>Embryophyta</taxon>
        <taxon>Tracheophyta</taxon>
        <taxon>Spermatophyta</taxon>
        <taxon>Magnoliopsida</taxon>
        <taxon>Nymphaeales</taxon>
        <taxon>Nymphaeaceae</taxon>
        <taxon>Nymphaea</taxon>
    </lineage>
</organism>
<dbReference type="AlphaFoldDB" id="A0A5K0VNI3"/>
<dbReference type="GO" id="GO:0005634">
    <property type="term" value="C:nucleus"/>
    <property type="evidence" value="ECO:0007669"/>
    <property type="project" value="UniProtKB-SubCell"/>
</dbReference>
<dbReference type="Pfam" id="PF02365">
    <property type="entry name" value="NAM"/>
    <property type="match status" value="1"/>
</dbReference>